<feature type="region of interest" description="Disordered" evidence="1">
    <location>
        <begin position="1"/>
        <end position="24"/>
    </location>
</feature>
<sequence length="146" mass="16976">MTSEIPPGPSSNINHPNYRPPDVEPIPGITDRRWEGRIKMWFEDKGYGFISNEELKKRFNDLDVFLHLNQKRHFKRGDTVACICNSWPPAYFLSKYYLNIQVFCHGSPLFITSLIPSKTRRHPPSQVNGNLPNPTFSALFKSLRTW</sequence>
<accession>A0AA36MH09</accession>
<dbReference type="EMBL" id="CAUJNA010000053">
    <property type="protein sequence ID" value="CAJ1371071.1"/>
    <property type="molecule type" value="Genomic_DNA"/>
</dbReference>
<dbReference type="InterPro" id="IPR012340">
    <property type="entry name" value="NA-bd_OB-fold"/>
</dbReference>
<dbReference type="Proteomes" id="UP001178507">
    <property type="component" value="Unassembled WGS sequence"/>
</dbReference>
<gene>
    <name evidence="2" type="ORF">EVOR1521_LOCUS1490</name>
</gene>
<evidence type="ECO:0000313" key="3">
    <source>
        <dbReference type="Proteomes" id="UP001178507"/>
    </source>
</evidence>
<comment type="caution">
    <text evidence="2">The sequence shown here is derived from an EMBL/GenBank/DDBJ whole genome shotgun (WGS) entry which is preliminary data.</text>
</comment>
<name>A0AA36MH09_9DINO</name>
<dbReference type="SUPFAM" id="SSF50249">
    <property type="entry name" value="Nucleic acid-binding proteins"/>
    <property type="match status" value="1"/>
</dbReference>
<proteinExistence type="predicted"/>
<keyword evidence="3" id="KW-1185">Reference proteome</keyword>
<protein>
    <recommendedName>
        <fullName evidence="4">Cold shock domain-containing protein</fullName>
    </recommendedName>
</protein>
<dbReference type="Gene3D" id="2.40.50.140">
    <property type="entry name" value="Nucleic acid-binding proteins"/>
    <property type="match status" value="1"/>
</dbReference>
<evidence type="ECO:0008006" key="4">
    <source>
        <dbReference type="Google" id="ProtNLM"/>
    </source>
</evidence>
<evidence type="ECO:0000256" key="1">
    <source>
        <dbReference type="SAM" id="MobiDB-lite"/>
    </source>
</evidence>
<evidence type="ECO:0000313" key="2">
    <source>
        <dbReference type="EMBL" id="CAJ1371071.1"/>
    </source>
</evidence>
<reference evidence="2" key="1">
    <citation type="submission" date="2023-08" db="EMBL/GenBank/DDBJ databases">
        <authorList>
            <person name="Chen Y."/>
            <person name="Shah S."/>
            <person name="Dougan E. K."/>
            <person name="Thang M."/>
            <person name="Chan C."/>
        </authorList>
    </citation>
    <scope>NUCLEOTIDE SEQUENCE</scope>
</reference>
<organism evidence="2 3">
    <name type="scientific">Effrenium voratum</name>
    <dbReference type="NCBI Taxonomy" id="2562239"/>
    <lineage>
        <taxon>Eukaryota</taxon>
        <taxon>Sar</taxon>
        <taxon>Alveolata</taxon>
        <taxon>Dinophyceae</taxon>
        <taxon>Suessiales</taxon>
        <taxon>Symbiodiniaceae</taxon>
        <taxon>Effrenium</taxon>
    </lineage>
</organism>
<dbReference type="AlphaFoldDB" id="A0AA36MH09"/>